<dbReference type="Proteomes" id="UP000316594">
    <property type="component" value="Unassembled WGS sequence"/>
</dbReference>
<dbReference type="RefSeq" id="WP_142837072.1">
    <property type="nucleotide sequence ID" value="NZ_VJMP01000005.1"/>
</dbReference>
<evidence type="ECO:0000259" key="1">
    <source>
        <dbReference type="Pfam" id="PF17936"/>
    </source>
</evidence>
<dbReference type="Pfam" id="PF17936">
    <property type="entry name" value="Big_6"/>
    <property type="match status" value="1"/>
</dbReference>
<evidence type="ECO:0000313" key="2">
    <source>
        <dbReference type="EMBL" id="TRL77355.1"/>
    </source>
</evidence>
<dbReference type="InterPro" id="IPR041498">
    <property type="entry name" value="Big_6"/>
</dbReference>
<dbReference type="EMBL" id="VJMP01000005">
    <property type="protein sequence ID" value="TRL77355.1"/>
    <property type="molecule type" value="Genomic_DNA"/>
</dbReference>
<dbReference type="AlphaFoldDB" id="A0AB38PE32"/>
<dbReference type="InterPro" id="IPR013783">
    <property type="entry name" value="Ig-like_fold"/>
</dbReference>
<comment type="caution">
    <text evidence="2">The sequence shown here is derived from an EMBL/GenBank/DDBJ whole genome shotgun (WGS) entry which is preliminary data.</text>
</comment>
<evidence type="ECO:0000313" key="3">
    <source>
        <dbReference type="Proteomes" id="UP000316594"/>
    </source>
</evidence>
<accession>A0AB38PE32</accession>
<feature type="domain" description="Bacterial Ig" evidence="1">
    <location>
        <begin position="405"/>
        <end position="481"/>
    </location>
</feature>
<sequence length="482" mass="54827">MNRKYTVSSNATSDQEKEIRRIKEYNDERMSDIRGNSTYKYGRDDTTYQGILGIETDKVTYKPGETVRIYTEHNKDFVKPIYNEAKLFSHRYGGWYISDPPYYFDRTAYIGRTTRFYKKPNGNWESLIEIKLPDKMVDEAFDLDIKCWNDNYDSNCESNFNNIVIKVINDSTADPLGGYDGSAFDASSTRKAEYDDPKVVNISLDKKVYNPNDIVTLTAEIEDESDLMFASADMSTVEPDGYERGTHQYIPMQFTHSTRTLTLLDNGNWQVKFQFKLPDYIKTGVVNIDQILAADKYGNEMRYDPVYANNQLNCQFKVERTENVQTFSVDPVADFSTEIRGKASSGMTMYAYVNGKKIGQASVIDGKYFMKIPKQLANSQIQLYTVNKYKNKSKVVTITVLDRTAPKKPTVSKMAPRTISGKGEKGSIVYIYKGSTKLGSATVNSKGTYTINIRPQKKGTTLVMYAKDKANNKSASLKLKVK</sequence>
<protein>
    <recommendedName>
        <fullName evidence="1">Bacterial Ig domain-containing protein</fullName>
    </recommendedName>
</protein>
<reference evidence="2 3" key="1">
    <citation type="submission" date="2019-07" db="EMBL/GenBank/DDBJ databases">
        <title>Genome Sequencing and Assembly of Staphylococcus haemolyticus SDA2.</title>
        <authorList>
            <person name="Emmons C.B."/>
            <person name="Park C."/>
            <person name="Sevigny J.L."/>
            <person name="Andam C."/>
        </authorList>
    </citation>
    <scope>NUCLEOTIDE SEQUENCE [LARGE SCALE GENOMIC DNA]</scope>
    <source>
        <strain evidence="2 3">SDA2</strain>
    </source>
</reference>
<proteinExistence type="predicted"/>
<gene>
    <name evidence="2" type="ORF">FNL11_06805</name>
</gene>
<name>A0AB38PE32_STAHA</name>
<dbReference type="Gene3D" id="2.60.40.10">
    <property type="entry name" value="Immunoglobulins"/>
    <property type="match status" value="1"/>
</dbReference>
<organism evidence="2 3">
    <name type="scientific">Staphylococcus haemolyticus</name>
    <dbReference type="NCBI Taxonomy" id="1283"/>
    <lineage>
        <taxon>Bacteria</taxon>
        <taxon>Bacillati</taxon>
        <taxon>Bacillota</taxon>
        <taxon>Bacilli</taxon>
        <taxon>Bacillales</taxon>
        <taxon>Staphylococcaceae</taxon>
        <taxon>Staphylococcus</taxon>
    </lineage>
</organism>